<organism evidence="1 2">
    <name type="scientific">Cucumis melo var. makuwa</name>
    <name type="common">Oriental melon</name>
    <dbReference type="NCBI Taxonomy" id="1194695"/>
    <lineage>
        <taxon>Eukaryota</taxon>
        <taxon>Viridiplantae</taxon>
        <taxon>Streptophyta</taxon>
        <taxon>Embryophyta</taxon>
        <taxon>Tracheophyta</taxon>
        <taxon>Spermatophyta</taxon>
        <taxon>Magnoliopsida</taxon>
        <taxon>eudicotyledons</taxon>
        <taxon>Gunneridae</taxon>
        <taxon>Pentapetalae</taxon>
        <taxon>rosids</taxon>
        <taxon>fabids</taxon>
        <taxon>Cucurbitales</taxon>
        <taxon>Cucurbitaceae</taxon>
        <taxon>Benincaseae</taxon>
        <taxon>Cucumis</taxon>
    </lineage>
</organism>
<dbReference type="AlphaFoldDB" id="A0A5D3DHU9"/>
<gene>
    <name evidence="1" type="ORF">E5676_scaffold142G001480</name>
</gene>
<evidence type="ECO:0000313" key="2">
    <source>
        <dbReference type="Proteomes" id="UP000321947"/>
    </source>
</evidence>
<protein>
    <submittedName>
        <fullName evidence="1">Gag/pol protein</fullName>
    </submittedName>
</protein>
<accession>A0A5D3DHU9</accession>
<proteinExistence type="predicted"/>
<comment type="caution">
    <text evidence="1">The sequence shown here is derived from an EMBL/GenBank/DDBJ whole genome shotgun (WGS) entry which is preliminary data.</text>
</comment>
<name>A0A5D3DHU9_CUCMM</name>
<reference evidence="1 2" key="1">
    <citation type="submission" date="2019-08" db="EMBL/GenBank/DDBJ databases">
        <title>Draft genome sequences of two oriental melons (Cucumis melo L. var makuwa).</title>
        <authorList>
            <person name="Kwon S.-Y."/>
        </authorList>
    </citation>
    <scope>NUCLEOTIDE SEQUENCE [LARGE SCALE GENOMIC DNA]</scope>
    <source>
        <strain evidence="2">cv. Chang Bougi</strain>
        <tissue evidence="1">Leaf</tissue>
    </source>
</reference>
<dbReference type="Proteomes" id="UP000321947">
    <property type="component" value="Unassembled WGS sequence"/>
</dbReference>
<evidence type="ECO:0000313" key="1">
    <source>
        <dbReference type="EMBL" id="TYK23142.1"/>
    </source>
</evidence>
<dbReference type="EMBL" id="SSTD01004586">
    <property type="protein sequence ID" value="TYK23142.1"/>
    <property type="molecule type" value="Genomic_DNA"/>
</dbReference>
<sequence length="123" mass="14068">MLVQYLMQNSKKDLLPFKHGVHLCKEQRPKTPQEVEDMRHIPYASVVGSLVYVMLCTRPDICYVVGIVSRFHPYPNFNSSRQGRGSDAQIEPTTTCKYRSGRLTMKGEVGLHLKLEQTEMRAA</sequence>